<dbReference type="Proteomes" id="UP000248584">
    <property type="component" value="Unassembled WGS sequence"/>
</dbReference>
<sequence length="492" mass="54637">MKVTNKILLILVMAAFTCCDTDDNTGYSNDNGQFVRFFLQLDRNNQPIEAPAIAPTTQAISEFNKNDATTIKIPVALTSQPVEEITVDYSVQLNNLNNIEITPSTLSFSGTQLVDTLFVEVNERWDASTNPSLFIELTEVSDENIKIGMPNDVAPLDQLTINFNHLELNYSIITSPNTVPVSGINGDFYDITVGFQNGFLSSEIDGIDLLQETQSNFNYTITQLPITNSREITYRVTLDQDFTDDDLLYKTSFALAGIPNYSINGFSTISLSRLPITPRDINLNTASNFYNTADAFYRTYGVNWMDFNEDGICEWRDFNAFTVPVEVPATDPNAILGDDMGTTDTSDDLYYHAFRIGFEPPNSNTTNSFNLRRWFTNESTSASNSPGFNVSPALEFFPDEITPSSGIVQVVEQTILIGTSASNGSISEFIDISGNGTFSEISPGVYEIILDFNATNNRLFGGTRTVRYHFYNTSNFLDPPLLNDACFTPQAL</sequence>
<reference evidence="1 2" key="1">
    <citation type="submission" date="2018-06" db="EMBL/GenBank/DDBJ databases">
        <title>Genomic Encyclopedia of Archaeal and Bacterial Type Strains, Phase II (KMG-II): from individual species to whole genera.</title>
        <authorList>
            <person name="Goeker M."/>
        </authorList>
    </citation>
    <scope>NUCLEOTIDE SEQUENCE [LARGE SCALE GENOMIC DNA]</scope>
    <source>
        <strain evidence="1 2">DSM 17205</strain>
    </source>
</reference>
<gene>
    <name evidence="1" type="ORF">LX97_03424</name>
</gene>
<dbReference type="RefSeq" id="WP_015363394.1">
    <property type="nucleotide sequence ID" value="NZ_QKZR01000009.1"/>
</dbReference>
<comment type="caution">
    <text evidence="1">The sequence shown here is derived from an EMBL/GenBank/DDBJ whole genome shotgun (WGS) entry which is preliminary data.</text>
</comment>
<evidence type="ECO:0000313" key="1">
    <source>
        <dbReference type="EMBL" id="PZX36667.1"/>
    </source>
</evidence>
<accession>A0ABX5PTS5</accession>
<keyword evidence="2" id="KW-1185">Reference proteome</keyword>
<proteinExistence type="predicted"/>
<evidence type="ECO:0000313" key="2">
    <source>
        <dbReference type="Proteomes" id="UP000248584"/>
    </source>
</evidence>
<dbReference type="EMBL" id="QKZR01000009">
    <property type="protein sequence ID" value="PZX36667.1"/>
    <property type="molecule type" value="Genomic_DNA"/>
</dbReference>
<protein>
    <recommendedName>
        <fullName evidence="3">Lipoprotein</fullName>
    </recommendedName>
</protein>
<name>A0ABX5PTS5_9FLAO</name>
<organism evidence="1 2">
    <name type="scientific">Nonlabens dokdonensis</name>
    <dbReference type="NCBI Taxonomy" id="328515"/>
    <lineage>
        <taxon>Bacteria</taxon>
        <taxon>Pseudomonadati</taxon>
        <taxon>Bacteroidota</taxon>
        <taxon>Flavobacteriia</taxon>
        <taxon>Flavobacteriales</taxon>
        <taxon>Flavobacteriaceae</taxon>
        <taxon>Nonlabens</taxon>
    </lineage>
</organism>
<evidence type="ECO:0008006" key="3">
    <source>
        <dbReference type="Google" id="ProtNLM"/>
    </source>
</evidence>